<feature type="chain" id="PRO_5030831836" evidence="1">
    <location>
        <begin position="19"/>
        <end position="222"/>
    </location>
</feature>
<dbReference type="RefSeq" id="WP_185692007.1">
    <property type="nucleotide sequence ID" value="NZ_JACHVA010000052.1"/>
</dbReference>
<feature type="signal peptide" evidence="1">
    <location>
        <begin position="1"/>
        <end position="18"/>
    </location>
</feature>
<dbReference type="Pfam" id="PF07610">
    <property type="entry name" value="DUF1573"/>
    <property type="match status" value="1"/>
</dbReference>
<reference evidence="2 3" key="1">
    <citation type="submission" date="2020-07" db="EMBL/GenBank/DDBJ databases">
        <authorList>
            <person name="Feng X."/>
        </authorList>
    </citation>
    <scope>NUCLEOTIDE SEQUENCE [LARGE SCALE GENOMIC DNA]</scope>
    <source>
        <strain evidence="2 3">JCM14086</strain>
    </source>
</reference>
<dbReference type="InterPro" id="IPR013783">
    <property type="entry name" value="Ig-like_fold"/>
</dbReference>
<dbReference type="InterPro" id="IPR011467">
    <property type="entry name" value="DUF1573"/>
</dbReference>
<sequence>MKALLHSVFGLLPLFCLASQLSFENKSLELPCELGQKEVIAVFPFENKGEEPIAIVHIRSTCGCTVAEWEKKEYAPGEKGEVRAVFTIGDRVGLQRKALEVITDEEDDDTTRLTLSTTIPELGKVRPAVVLWDSDHEGVEKRVRLITHPGVRWKILDPLVSFPFRIREIKSEKKDQIYLGITPKSGSSVPRAKLRFQFTNDEGMSETKNLHLLVKTPSSPKD</sequence>
<organism evidence="2 3">
    <name type="scientific">Puniceicoccus vermicola</name>
    <dbReference type="NCBI Taxonomy" id="388746"/>
    <lineage>
        <taxon>Bacteria</taxon>
        <taxon>Pseudomonadati</taxon>
        <taxon>Verrucomicrobiota</taxon>
        <taxon>Opitutia</taxon>
        <taxon>Puniceicoccales</taxon>
        <taxon>Puniceicoccaceae</taxon>
        <taxon>Puniceicoccus</taxon>
    </lineage>
</organism>
<evidence type="ECO:0000313" key="3">
    <source>
        <dbReference type="Proteomes" id="UP000525652"/>
    </source>
</evidence>
<accession>A0A7X1AYJ6</accession>
<dbReference type="Proteomes" id="UP000525652">
    <property type="component" value="Unassembled WGS sequence"/>
</dbReference>
<evidence type="ECO:0000256" key="1">
    <source>
        <dbReference type="SAM" id="SignalP"/>
    </source>
</evidence>
<comment type="caution">
    <text evidence="2">The sequence shown here is derived from an EMBL/GenBank/DDBJ whole genome shotgun (WGS) entry which is preliminary data.</text>
</comment>
<keyword evidence="3" id="KW-1185">Reference proteome</keyword>
<keyword evidence="1" id="KW-0732">Signal</keyword>
<protein>
    <submittedName>
        <fullName evidence="2">DUF1573 domain-containing protein</fullName>
    </submittedName>
</protein>
<gene>
    <name evidence="2" type="ORF">H5P30_05815</name>
</gene>
<name>A0A7X1AYJ6_9BACT</name>
<dbReference type="EMBL" id="JACHVA010000052">
    <property type="protein sequence ID" value="MBC2601288.1"/>
    <property type="molecule type" value="Genomic_DNA"/>
</dbReference>
<dbReference type="PANTHER" id="PTHR37833">
    <property type="entry name" value="LIPOPROTEIN-RELATED"/>
    <property type="match status" value="1"/>
</dbReference>
<proteinExistence type="predicted"/>
<dbReference type="Gene3D" id="2.60.40.10">
    <property type="entry name" value="Immunoglobulins"/>
    <property type="match status" value="1"/>
</dbReference>
<evidence type="ECO:0000313" key="2">
    <source>
        <dbReference type="EMBL" id="MBC2601288.1"/>
    </source>
</evidence>
<dbReference type="AlphaFoldDB" id="A0A7X1AYJ6"/>
<dbReference type="PANTHER" id="PTHR37833:SF1">
    <property type="entry name" value="SIGNAL PEPTIDE PROTEIN"/>
    <property type="match status" value="1"/>
</dbReference>